<gene>
    <name evidence="2" type="ORF">I8D64_15725</name>
</gene>
<dbReference type="Gene3D" id="3.90.1200.10">
    <property type="match status" value="1"/>
</dbReference>
<proteinExistence type="predicted"/>
<dbReference type="InterPro" id="IPR011009">
    <property type="entry name" value="Kinase-like_dom_sf"/>
</dbReference>
<keyword evidence="3" id="KW-1185">Reference proteome</keyword>
<name>A0ABS1BDX8_9MICO</name>
<protein>
    <submittedName>
        <fullName evidence="2">Aminoglycoside phosphotransferase family protein</fullName>
    </submittedName>
</protein>
<dbReference type="RefSeq" id="WP_200503744.1">
    <property type="nucleotide sequence ID" value="NZ_JAEDAJ010000014.1"/>
</dbReference>
<dbReference type="InterPro" id="IPR051678">
    <property type="entry name" value="AGP_Transferase"/>
</dbReference>
<accession>A0ABS1BDX8</accession>
<feature type="domain" description="Aminoglycoside phosphotransferase" evidence="1">
    <location>
        <begin position="37"/>
        <end position="239"/>
    </location>
</feature>
<dbReference type="PANTHER" id="PTHR21310">
    <property type="entry name" value="AMINOGLYCOSIDE PHOSPHOTRANSFERASE-RELATED-RELATED"/>
    <property type="match status" value="1"/>
</dbReference>
<dbReference type="EMBL" id="JAEDAJ010000014">
    <property type="protein sequence ID" value="MBK0332852.1"/>
    <property type="molecule type" value="Genomic_DNA"/>
</dbReference>
<dbReference type="PANTHER" id="PTHR21310:SF15">
    <property type="entry name" value="AMINOGLYCOSIDE PHOSPHOTRANSFERASE DOMAIN-CONTAINING PROTEIN"/>
    <property type="match status" value="1"/>
</dbReference>
<dbReference type="Proteomes" id="UP000612352">
    <property type="component" value="Unassembled WGS sequence"/>
</dbReference>
<reference evidence="2 3" key="1">
    <citation type="submission" date="2020-12" db="EMBL/GenBank/DDBJ databases">
        <title>Brachybacterium sp. MASK1Z-5, whole genome shotgun sequence.</title>
        <authorList>
            <person name="Tuo L."/>
        </authorList>
    </citation>
    <scope>NUCLEOTIDE SEQUENCE [LARGE SCALE GENOMIC DNA]</scope>
    <source>
        <strain evidence="2 3">MASK1Z-5</strain>
    </source>
</reference>
<evidence type="ECO:0000313" key="2">
    <source>
        <dbReference type="EMBL" id="MBK0332852.1"/>
    </source>
</evidence>
<dbReference type="SUPFAM" id="SSF56112">
    <property type="entry name" value="Protein kinase-like (PK-like)"/>
    <property type="match status" value="1"/>
</dbReference>
<evidence type="ECO:0000259" key="1">
    <source>
        <dbReference type="Pfam" id="PF01636"/>
    </source>
</evidence>
<dbReference type="InterPro" id="IPR002575">
    <property type="entry name" value="Aminoglycoside_PTrfase"/>
</dbReference>
<comment type="caution">
    <text evidence="2">The sequence shown here is derived from an EMBL/GenBank/DDBJ whole genome shotgun (WGS) entry which is preliminary data.</text>
</comment>
<evidence type="ECO:0000313" key="3">
    <source>
        <dbReference type="Proteomes" id="UP000612352"/>
    </source>
</evidence>
<sequence>MNLQELRSGTTGDDQLIDDVHAVAAHYGVADADITLPAAQGQVNLTVFLGRDLVLRLPRTERAEALMAKEAEAIGLAESAGVPTPALIDLDASRRIGSVPYAVLERVDGVTLASCWSDAPRRARALGALGEVLHALHEVKCSQFTHRTDAFPAPYSFSPSEVLDDLVAAGEIGGQQRAWLLEQFDALRPEGPSQDDPVLVHRDVNPSNVMVAGDGTTIALVDWGCAEWGNPARDLVGVPIGALPTLLSGYCSAAGDPPSDDGLTLERDALWYHLYLALARLLKSPPAAGAGPGAQDWAAPRSATLLDLFAFVAGEGAKSWPAKLRRLSQC</sequence>
<dbReference type="Pfam" id="PF01636">
    <property type="entry name" value="APH"/>
    <property type="match status" value="1"/>
</dbReference>
<organism evidence="2 3">
    <name type="scientific">Brachybacterium halotolerans</name>
    <dbReference type="NCBI Taxonomy" id="2795215"/>
    <lineage>
        <taxon>Bacteria</taxon>
        <taxon>Bacillati</taxon>
        <taxon>Actinomycetota</taxon>
        <taxon>Actinomycetes</taxon>
        <taxon>Micrococcales</taxon>
        <taxon>Dermabacteraceae</taxon>
        <taxon>Brachybacterium</taxon>
    </lineage>
</organism>